<sequence length="348" mass="38197">MPIKHRPAVASLARLHAATRLQGFVCHTAVWHSVSATVILECANGHQFERRAYGVLYKESNCPECSRASIAAKFAAVVAARGGKCLNQGGFLGGAAIHRIRCERGHEWAPEGRSVLAGYWCPRCAGKPIKPASQARASKYGLADLQAAAATRGGKCLATTWKTGRDHYSFECAAGHRWNAMGYKVLRQGNWCRACTDAKLGAQRSNPDGLARVREIAQARGGQCLSRSYHGTSASYRFRCWAGHELDALGNNILQGGWCRLCRNEGQKLGIEAMRALARERGGICHSEVYLHGKSKLKWECHRGHLWNATPSGVKRGHWCPSCAILNTIDAKNEHKRKRYEAVGKTPK</sequence>
<evidence type="ECO:0000313" key="1">
    <source>
        <dbReference type="EMBL" id="QET04097.1"/>
    </source>
</evidence>
<dbReference type="Proteomes" id="UP000322822">
    <property type="component" value="Plasmid unnamed1"/>
</dbReference>
<keyword evidence="1" id="KW-0614">Plasmid</keyword>
<dbReference type="EMBL" id="CP044066">
    <property type="protein sequence ID" value="QET04097.1"/>
    <property type="molecule type" value="Genomic_DNA"/>
</dbReference>
<protein>
    <recommendedName>
        <fullName evidence="3">Zinc-ribbon domain-containing protein</fullName>
    </recommendedName>
</protein>
<geneLocation type="plasmid" evidence="1">
    <name>unnamed1</name>
</geneLocation>
<reference evidence="1 2" key="1">
    <citation type="submission" date="2019-09" db="EMBL/GenBank/DDBJ databases">
        <title>FDA dAtabase for Regulatory Grade micrObial Sequences (FDA-ARGOS): Supporting development and validation of Infectious Disease Dx tests.</title>
        <authorList>
            <person name="Sciortino C."/>
            <person name="Tallon L."/>
            <person name="Sadzewicz L."/>
            <person name="Vavikolanu K."/>
            <person name="Mehta A."/>
            <person name="Aluvathingal J."/>
            <person name="Nadendla S."/>
            <person name="Nandy P."/>
            <person name="Geyer C."/>
            <person name="Yan Y."/>
            <person name="Sichtig H."/>
        </authorList>
    </citation>
    <scope>NUCLEOTIDE SEQUENCE [LARGE SCALE GENOMIC DNA]</scope>
    <source>
        <strain evidence="1 2">FDAARGOS_664</strain>
        <plasmid evidence="1 2">unnamed1</plasmid>
    </source>
</reference>
<organism evidence="1 2">
    <name type="scientific">Cupriavidus pauculus</name>
    <dbReference type="NCBI Taxonomy" id="82633"/>
    <lineage>
        <taxon>Bacteria</taxon>
        <taxon>Pseudomonadati</taxon>
        <taxon>Pseudomonadota</taxon>
        <taxon>Betaproteobacteria</taxon>
        <taxon>Burkholderiales</taxon>
        <taxon>Burkholderiaceae</taxon>
        <taxon>Cupriavidus</taxon>
    </lineage>
</organism>
<evidence type="ECO:0008006" key="3">
    <source>
        <dbReference type="Google" id="ProtNLM"/>
    </source>
</evidence>
<dbReference type="OrthoDB" id="583824at2"/>
<gene>
    <name evidence="1" type="ORF">FOB72_17750</name>
</gene>
<evidence type="ECO:0000313" key="2">
    <source>
        <dbReference type="Proteomes" id="UP000322822"/>
    </source>
</evidence>
<accession>A0A5P2H7F8</accession>
<dbReference type="AlphaFoldDB" id="A0A5P2H7F8"/>
<proteinExistence type="predicted"/>
<name>A0A5P2H7F8_9BURK</name>